<dbReference type="RefSeq" id="WP_267570206.1">
    <property type="nucleotide sequence ID" value="NZ_JAPNTZ010000028.1"/>
</dbReference>
<feature type="signal peptide" evidence="2">
    <location>
        <begin position="1"/>
        <end position="28"/>
    </location>
</feature>
<evidence type="ECO:0000313" key="4">
    <source>
        <dbReference type="Proteomes" id="UP001151002"/>
    </source>
</evidence>
<accession>A0ABT4BGC5</accession>
<evidence type="ECO:0008006" key="5">
    <source>
        <dbReference type="Google" id="ProtNLM"/>
    </source>
</evidence>
<sequence length="184" mass="18568">MSAARTVKRPWPAMAMPLSLTIALAACAQAPGAGPNEAGPATAPITSTAPPVDPLLSPRPSAADRSGPSTTLSPGQGVPARLDCGTFTLGQADTLPGSAARCFIDAASAGHPARLKVTSPTVEGDPIPVTYTAGADGRTEVITDTRQDGFGPQQITRQTCQGPSPAAKSLLFTKCTAPAPIISR</sequence>
<gene>
    <name evidence="3" type="ORF">OWR29_46945</name>
</gene>
<comment type="caution">
    <text evidence="3">The sequence shown here is derived from an EMBL/GenBank/DDBJ whole genome shotgun (WGS) entry which is preliminary data.</text>
</comment>
<feature type="compositionally biased region" description="Low complexity" evidence="1">
    <location>
        <begin position="31"/>
        <end position="50"/>
    </location>
</feature>
<proteinExistence type="predicted"/>
<dbReference type="EMBL" id="JAPNTZ010000028">
    <property type="protein sequence ID" value="MCY1145589.1"/>
    <property type="molecule type" value="Genomic_DNA"/>
</dbReference>
<evidence type="ECO:0000256" key="2">
    <source>
        <dbReference type="SAM" id="SignalP"/>
    </source>
</evidence>
<feature type="chain" id="PRO_5047176360" description="Lipoprotein" evidence="2">
    <location>
        <begin position="29"/>
        <end position="184"/>
    </location>
</feature>
<keyword evidence="4" id="KW-1185">Reference proteome</keyword>
<dbReference type="PROSITE" id="PS51257">
    <property type="entry name" value="PROKAR_LIPOPROTEIN"/>
    <property type="match status" value="1"/>
</dbReference>
<keyword evidence="2" id="KW-0732">Signal</keyword>
<reference evidence="3" key="1">
    <citation type="submission" date="2022-11" db="EMBL/GenBank/DDBJ databases">
        <authorList>
            <person name="Somphong A."/>
            <person name="Phongsopitanun W."/>
        </authorList>
    </citation>
    <scope>NUCLEOTIDE SEQUENCE</scope>
    <source>
        <strain evidence="3">Pm04-4</strain>
    </source>
</reference>
<evidence type="ECO:0000256" key="1">
    <source>
        <dbReference type="SAM" id="MobiDB-lite"/>
    </source>
</evidence>
<organism evidence="3 4">
    <name type="scientific">Paractinoplanes pyxinae</name>
    <dbReference type="NCBI Taxonomy" id="2997416"/>
    <lineage>
        <taxon>Bacteria</taxon>
        <taxon>Bacillati</taxon>
        <taxon>Actinomycetota</taxon>
        <taxon>Actinomycetes</taxon>
        <taxon>Micromonosporales</taxon>
        <taxon>Micromonosporaceae</taxon>
        <taxon>Paractinoplanes</taxon>
    </lineage>
</organism>
<name>A0ABT4BGC5_9ACTN</name>
<dbReference type="Proteomes" id="UP001151002">
    <property type="component" value="Unassembled WGS sequence"/>
</dbReference>
<feature type="region of interest" description="Disordered" evidence="1">
    <location>
        <begin position="31"/>
        <end position="78"/>
    </location>
</feature>
<protein>
    <recommendedName>
        <fullName evidence="5">Lipoprotein</fullName>
    </recommendedName>
</protein>
<evidence type="ECO:0000313" key="3">
    <source>
        <dbReference type="EMBL" id="MCY1145589.1"/>
    </source>
</evidence>